<protein>
    <submittedName>
        <fullName evidence="5">SFRICE_036841</fullName>
    </submittedName>
</protein>
<feature type="compositionally biased region" description="Polar residues" evidence="2">
    <location>
        <begin position="250"/>
        <end position="261"/>
    </location>
</feature>
<keyword evidence="1" id="KW-0862">Zinc</keyword>
<dbReference type="GO" id="GO:0008270">
    <property type="term" value="F:zinc ion binding"/>
    <property type="evidence" value="ECO:0007669"/>
    <property type="project" value="UniProtKB-KW"/>
</dbReference>
<organism evidence="5">
    <name type="scientific">Spodoptera frugiperda</name>
    <name type="common">Fall armyworm</name>
    <dbReference type="NCBI Taxonomy" id="7108"/>
    <lineage>
        <taxon>Eukaryota</taxon>
        <taxon>Metazoa</taxon>
        <taxon>Ecdysozoa</taxon>
        <taxon>Arthropoda</taxon>
        <taxon>Hexapoda</taxon>
        <taxon>Insecta</taxon>
        <taxon>Pterygota</taxon>
        <taxon>Neoptera</taxon>
        <taxon>Endopterygota</taxon>
        <taxon>Lepidoptera</taxon>
        <taxon>Glossata</taxon>
        <taxon>Ditrysia</taxon>
        <taxon>Noctuoidea</taxon>
        <taxon>Noctuidae</taxon>
        <taxon>Amphipyrinae</taxon>
        <taxon>Spodoptera</taxon>
    </lineage>
</organism>
<comment type="caution">
    <text evidence="1">Lacks conserved residue(s) required for the propagation of feature annotation.</text>
</comment>
<dbReference type="AlphaFoldDB" id="A0A2H1WZG2"/>
<reference evidence="5" key="1">
    <citation type="submission" date="2016-07" db="EMBL/GenBank/DDBJ databases">
        <authorList>
            <person name="Bretaudeau A."/>
        </authorList>
    </citation>
    <scope>NUCLEOTIDE SEQUENCE</scope>
    <source>
        <strain evidence="5">Rice</strain>
        <tissue evidence="5">Whole body</tissue>
    </source>
</reference>
<dbReference type="GO" id="GO:0005634">
    <property type="term" value="C:nucleus"/>
    <property type="evidence" value="ECO:0007669"/>
    <property type="project" value="InterPro"/>
</dbReference>
<keyword evidence="1" id="KW-0479">Metal-binding</keyword>
<sequence>MVSLIDNSSEDGLSCFGKSVSIMTNVLLQKDDKLPTMMCQKCAYLLKQTIYFKLKCESSDKQLKQLVKKNENNVSSDRNYKEIVCEYVMFKQYFPSEISNKPTKQNSKPNRTLKTNNFKHKSLHRNSIEKSQLDTNFADNVYDFDDFIDNEDNKNNFGDQQDEYSKEINNILDSIEILTKSDTTMPTTQRSKRKLKREQRFKSVRKMERGGGARERTNLFTPQPSRETLRASGIARRSPATVSAGLRTTGKGSSPPDQNQTRACGASRSARASKSHQTTTDGAHTMCPAHCHFRLLIRWAMSVTFVFVVLGEARGIVRLLLTKGFREQRVKFPKKRRILRPGEVISLAGFLPYCCSLGFSIRVNSHLGESGAESAGGKLCRCENSKSRHA</sequence>
<dbReference type="EMBL" id="ODYU01012255">
    <property type="protein sequence ID" value="SOQ58465.1"/>
    <property type="molecule type" value="Genomic_DNA"/>
</dbReference>
<feature type="region of interest" description="Disordered" evidence="2">
    <location>
        <begin position="183"/>
        <end position="283"/>
    </location>
</feature>
<name>A0A2H1WZG2_SPOFR</name>
<keyword evidence="3" id="KW-0812">Transmembrane</keyword>
<feature type="compositionally biased region" description="Basic and acidic residues" evidence="2">
    <location>
        <begin position="380"/>
        <end position="390"/>
    </location>
</feature>
<evidence type="ECO:0000256" key="3">
    <source>
        <dbReference type="SAM" id="Phobius"/>
    </source>
</evidence>
<feature type="transmembrane region" description="Helical" evidence="3">
    <location>
        <begin position="342"/>
        <end position="361"/>
    </location>
</feature>
<feature type="domain" description="ZAD" evidence="4">
    <location>
        <begin position="1"/>
        <end position="66"/>
    </location>
</feature>
<keyword evidence="3" id="KW-1133">Transmembrane helix</keyword>
<feature type="compositionally biased region" description="Low complexity" evidence="2">
    <location>
        <begin position="262"/>
        <end position="272"/>
    </location>
</feature>
<feature type="region of interest" description="Disordered" evidence="2">
    <location>
        <begin position="369"/>
        <end position="390"/>
    </location>
</feature>
<dbReference type="PROSITE" id="PS51915">
    <property type="entry name" value="ZAD"/>
    <property type="match status" value="1"/>
</dbReference>
<evidence type="ECO:0000313" key="5">
    <source>
        <dbReference type="EMBL" id="SOQ58465.1"/>
    </source>
</evidence>
<dbReference type="Pfam" id="PF07776">
    <property type="entry name" value="zf-AD"/>
    <property type="match status" value="1"/>
</dbReference>
<keyword evidence="3" id="KW-0472">Membrane</keyword>
<gene>
    <name evidence="5" type="ORF">SFRICE_036841</name>
</gene>
<feature type="transmembrane region" description="Helical" evidence="3">
    <location>
        <begin position="296"/>
        <end position="321"/>
    </location>
</feature>
<evidence type="ECO:0000259" key="4">
    <source>
        <dbReference type="PROSITE" id="PS51915"/>
    </source>
</evidence>
<keyword evidence="1" id="KW-0863">Zinc-finger</keyword>
<evidence type="ECO:0000256" key="1">
    <source>
        <dbReference type="PROSITE-ProRule" id="PRU01263"/>
    </source>
</evidence>
<accession>A0A2H1WZG2</accession>
<dbReference type="InterPro" id="IPR012934">
    <property type="entry name" value="Znf_AD"/>
</dbReference>
<dbReference type="SUPFAM" id="SSF57716">
    <property type="entry name" value="Glucocorticoid receptor-like (DNA-binding domain)"/>
    <property type="match status" value="1"/>
</dbReference>
<feature type="compositionally biased region" description="Basic and acidic residues" evidence="2">
    <location>
        <begin position="198"/>
        <end position="217"/>
    </location>
</feature>
<proteinExistence type="predicted"/>
<evidence type="ECO:0000256" key="2">
    <source>
        <dbReference type="SAM" id="MobiDB-lite"/>
    </source>
</evidence>